<dbReference type="EMBL" id="MCGO01000005">
    <property type="protein sequence ID" value="ORY51302.1"/>
    <property type="molecule type" value="Genomic_DNA"/>
</dbReference>
<dbReference type="Proteomes" id="UP000193642">
    <property type="component" value="Unassembled WGS sequence"/>
</dbReference>
<keyword evidence="6" id="KW-0675">Receptor</keyword>
<name>A0A1Y2CW97_9FUNG</name>
<evidence type="ECO:0000256" key="5">
    <source>
        <dbReference type="ARBA" id="ARBA00023136"/>
    </source>
</evidence>
<organism evidence="10 11">
    <name type="scientific">Rhizoclosmatium globosum</name>
    <dbReference type="NCBI Taxonomy" id="329046"/>
    <lineage>
        <taxon>Eukaryota</taxon>
        <taxon>Fungi</taxon>
        <taxon>Fungi incertae sedis</taxon>
        <taxon>Chytridiomycota</taxon>
        <taxon>Chytridiomycota incertae sedis</taxon>
        <taxon>Chytridiomycetes</taxon>
        <taxon>Chytridiales</taxon>
        <taxon>Chytriomycetaceae</taxon>
        <taxon>Rhizoclosmatium</taxon>
    </lineage>
</organism>
<dbReference type="GO" id="GO:0004965">
    <property type="term" value="F:G protein-coupled GABA receptor activity"/>
    <property type="evidence" value="ECO:0007669"/>
    <property type="project" value="InterPro"/>
</dbReference>
<dbReference type="OrthoDB" id="2145205at2759"/>
<sequence length="325" mass="36490">MFNVDFKRFTDCGPYYYDAMDQYNGYSGGYAGSIMNNDIGNTYPDVIGVVGNEYSSTARYSAEGLSYYQIPYCSSGSVSPRLGDKQRYPYFFRAMPSRGLGNHIFQYLKTTSVTRVAMVYEKNDEMGSQFAIDIAQSMGQNGVQLICNIGLNTDFGLDELHYLKSQILQTDARYIIISGQNAFTASIYYGMASIGVYGTKYVYIGYNSPSLFDNQISQYQFNVYDAISGFIHFQQNQPDMTTELFADFYQRVLNASFLTPSDLDALTLIDNSNLGASPSFDCVMALMIGFENLVRKLEQIQTVWPAEIYNNFSTSLNLKPPTILG</sequence>
<accession>A0A1Y2CW97</accession>
<dbReference type="InterPro" id="IPR028082">
    <property type="entry name" value="Peripla_BP_I"/>
</dbReference>
<proteinExistence type="predicted"/>
<keyword evidence="11" id="KW-1185">Reference proteome</keyword>
<dbReference type="GO" id="GO:0038039">
    <property type="term" value="C:G protein-coupled receptor heterodimeric complex"/>
    <property type="evidence" value="ECO:0007669"/>
    <property type="project" value="TreeGrafter"/>
</dbReference>
<evidence type="ECO:0000256" key="3">
    <source>
        <dbReference type="ARBA" id="ARBA00022989"/>
    </source>
</evidence>
<comment type="subcellular location">
    <subcellularLocation>
        <location evidence="1">Membrane</location>
        <topology evidence="1">Multi-pass membrane protein</topology>
    </subcellularLocation>
</comment>
<keyword evidence="2" id="KW-0812">Transmembrane</keyword>
<dbReference type="PANTHER" id="PTHR10519">
    <property type="entry name" value="GABA-B RECEPTOR"/>
    <property type="match status" value="1"/>
</dbReference>
<dbReference type="STRING" id="329046.A0A1Y2CW97"/>
<dbReference type="Pfam" id="PF01094">
    <property type="entry name" value="ANF_receptor"/>
    <property type="match status" value="1"/>
</dbReference>
<dbReference type="InterPro" id="IPR002455">
    <property type="entry name" value="GPCR3_GABA-B"/>
</dbReference>
<evidence type="ECO:0000256" key="1">
    <source>
        <dbReference type="ARBA" id="ARBA00004141"/>
    </source>
</evidence>
<evidence type="ECO:0000256" key="2">
    <source>
        <dbReference type="ARBA" id="ARBA00022692"/>
    </source>
</evidence>
<dbReference type="GO" id="GO:0007214">
    <property type="term" value="P:gamma-aminobutyric acid signaling pathway"/>
    <property type="evidence" value="ECO:0007669"/>
    <property type="project" value="TreeGrafter"/>
</dbReference>
<dbReference type="Gene3D" id="3.40.50.2300">
    <property type="match status" value="2"/>
</dbReference>
<evidence type="ECO:0000256" key="8">
    <source>
        <dbReference type="ARBA" id="ARBA00023224"/>
    </source>
</evidence>
<dbReference type="InterPro" id="IPR000337">
    <property type="entry name" value="GPCR_3"/>
</dbReference>
<dbReference type="SUPFAM" id="SSF53822">
    <property type="entry name" value="Periplasmic binding protein-like I"/>
    <property type="match status" value="1"/>
</dbReference>
<evidence type="ECO:0000313" key="10">
    <source>
        <dbReference type="EMBL" id="ORY51302.1"/>
    </source>
</evidence>
<evidence type="ECO:0000259" key="9">
    <source>
        <dbReference type="Pfam" id="PF01094"/>
    </source>
</evidence>
<keyword evidence="7" id="KW-0325">Glycoprotein</keyword>
<feature type="domain" description="Receptor ligand binding region" evidence="9">
    <location>
        <begin position="38"/>
        <end position="297"/>
    </location>
</feature>
<gene>
    <name evidence="10" type="ORF">BCR33DRAFT_780306</name>
</gene>
<evidence type="ECO:0000256" key="6">
    <source>
        <dbReference type="ARBA" id="ARBA00023170"/>
    </source>
</evidence>
<dbReference type="AlphaFoldDB" id="A0A1Y2CW97"/>
<evidence type="ECO:0000256" key="7">
    <source>
        <dbReference type="ARBA" id="ARBA00023180"/>
    </source>
</evidence>
<keyword evidence="5" id="KW-0472">Membrane</keyword>
<dbReference type="PANTHER" id="PTHR10519:SF68">
    <property type="entry name" value="METABOTROPIC GLUTAMATE RECEPTOR-LIKE PROTEIN Q"/>
    <property type="match status" value="1"/>
</dbReference>
<keyword evidence="8" id="KW-0807">Transducer</keyword>
<reference evidence="10 11" key="1">
    <citation type="submission" date="2016-07" db="EMBL/GenBank/DDBJ databases">
        <title>Pervasive Adenine N6-methylation of Active Genes in Fungi.</title>
        <authorList>
            <consortium name="DOE Joint Genome Institute"/>
            <person name="Mondo S.J."/>
            <person name="Dannebaum R.O."/>
            <person name="Kuo R.C."/>
            <person name="Labutti K."/>
            <person name="Haridas S."/>
            <person name="Kuo A."/>
            <person name="Salamov A."/>
            <person name="Ahrendt S.R."/>
            <person name="Lipzen A."/>
            <person name="Sullivan W."/>
            <person name="Andreopoulos W.B."/>
            <person name="Clum A."/>
            <person name="Lindquist E."/>
            <person name="Daum C."/>
            <person name="Ramamoorthy G.K."/>
            <person name="Gryganskyi A."/>
            <person name="Culley D."/>
            <person name="Magnuson J.K."/>
            <person name="James T.Y."/>
            <person name="O'Malley M.A."/>
            <person name="Stajich J.E."/>
            <person name="Spatafora J.W."/>
            <person name="Visel A."/>
            <person name="Grigoriev I.V."/>
        </authorList>
    </citation>
    <scope>NUCLEOTIDE SEQUENCE [LARGE SCALE GENOMIC DNA]</scope>
    <source>
        <strain evidence="10 11">JEL800</strain>
    </source>
</reference>
<dbReference type="InterPro" id="IPR001828">
    <property type="entry name" value="ANF_lig-bd_rcpt"/>
</dbReference>
<dbReference type="PRINTS" id="PR00248">
    <property type="entry name" value="GPCRMGR"/>
</dbReference>
<evidence type="ECO:0000256" key="4">
    <source>
        <dbReference type="ARBA" id="ARBA00023040"/>
    </source>
</evidence>
<comment type="caution">
    <text evidence="10">The sequence shown here is derived from an EMBL/GenBank/DDBJ whole genome shotgun (WGS) entry which is preliminary data.</text>
</comment>
<protein>
    <submittedName>
        <fullName evidence="10">Periplasmic binding protein-like I</fullName>
    </submittedName>
</protein>
<keyword evidence="3" id="KW-1133">Transmembrane helix</keyword>
<evidence type="ECO:0000313" key="11">
    <source>
        <dbReference type="Proteomes" id="UP000193642"/>
    </source>
</evidence>
<keyword evidence="4" id="KW-0297">G-protein coupled receptor</keyword>